<name>A0ABS2WGN6_9BACL</name>
<evidence type="ECO:0000313" key="2">
    <source>
        <dbReference type="EMBL" id="MBN2908718.1"/>
    </source>
</evidence>
<evidence type="ECO:0000313" key="3">
    <source>
        <dbReference type="Proteomes" id="UP001177120"/>
    </source>
</evidence>
<feature type="domain" description="Helicase XPB/Ssl2 N-terminal" evidence="1">
    <location>
        <begin position="348"/>
        <end position="465"/>
    </location>
</feature>
<dbReference type="Proteomes" id="UP001177120">
    <property type="component" value="Unassembled WGS sequence"/>
</dbReference>
<proteinExistence type="predicted"/>
<keyword evidence="2" id="KW-0067">ATP-binding</keyword>
<dbReference type="GO" id="GO:0004386">
    <property type="term" value="F:helicase activity"/>
    <property type="evidence" value="ECO:0007669"/>
    <property type="project" value="UniProtKB-KW"/>
</dbReference>
<reference evidence="2" key="1">
    <citation type="journal article" date="2024" name="Int. J. Syst. Evol. Microbiol.">
        <title>Polycladomyces zharkentensis sp. nov., a novel thermophilic cellulose- and starch-degrading member of the Bacillota from a geothermal aquifer in Kazakhstan.</title>
        <authorList>
            <person name="Mashzhan A."/>
            <person name="Kistaubayeva A."/>
            <person name="Javier-Lopez R."/>
            <person name="Bissenova U."/>
            <person name="Bissenbay A."/>
            <person name="Birkeland N.K."/>
        </authorList>
    </citation>
    <scope>NUCLEOTIDE SEQUENCE</scope>
    <source>
        <strain evidence="2">ZKZ2T</strain>
    </source>
</reference>
<accession>A0ABS2WGN6</accession>
<keyword evidence="2" id="KW-0347">Helicase</keyword>
<keyword evidence="2" id="KW-0547">Nucleotide-binding</keyword>
<protein>
    <submittedName>
        <fullName evidence="2">Helicase-associated domain-containing protein</fullName>
    </submittedName>
</protein>
<comment type="caution">
    <text evidence="2">The sequence shown here is derived from an EMBL/GenBank/DDBJ whole genome shotgun (WGS) entry which is preliminary data.</text>
</comment>
<sequence length="634" mass="73220">MNITACYRSLSPSVRSRIAERHGLAGKEAERLPERLSDADYLRKLREHMDEAEQAWMDHFTFVVGSGVWGGRDLGKREGARFLPSVSLRVALLRLRQKGLVYAVRSAGGQLGHLCPEEVRRAWFCLRWKEKQTSRPIPDVQAEQLAGGGLYHDLFQFLVLIHQQSPRLTQDGRLYKRTAQKWNAELEMETEALNHTPWTPNGEGDDQPSALKLVWDLARDWELVEVVEDRLVLREAVVREWLHISERIAQRRLYDWVKRRLLQDDPGKEAWWWVLEEKGRDWTPVDGGENPLPHGEKPNRSLIRRWLRTLQVMGWVDLGRKENRSYWRWSSCSPFAAPLVETPDKGFVKPDFEVLIPFTFPLAERWRLAQFADYVGGDRMLTYLLTVDSVRRGRTQGMSTGEILSELKRISAAPLPDNVRIGVSQWADQAGRITFHNCILLECQDERLADELEQHPEIGPRLQKRIGPTVFRVAGMELAQLQELLDGQGYPFLPGLVEETEQIWWRLPPSPSLGSTGRRFSDRAMREDAHLVDTYPEINEAVPGIQHLPRMWTSGLRAYHRTTVLDMVRKAAKWDLEMMATWEGAEPVRFFPQQVDNVGGQWLIRGQNRRGEEEHWKLEELSAVQILIPDELSG</sequence>
<dbReference type="RefSeq" id="WP_205493080.1">
    <property type="nucleotide sequence ID" value="NZ_JAFHAP010000004.1"/>
</dbReference>
<evidence type="ECO:0000259" key="1">
    <source>
        <dbReference type="Pfam" id="PF13625"/>
    </source>
</evidence>
<keyword evidence="2" id="KW-0378">Hydrolase</keyword>
<dbReference type="Pfam" id="PF13625">
    <property type="entry name" value="Helicase_C_3"/>
    <property type="match status" value="1"/>
</dbReference>
<organism evidence="2 3">
    <name type="scientific">Polycladomyces zharkentensis</name>
    <dbReference type="NCBI Taxonomy" id="2807616"/>
    <lineage>
        <taxon>Bacteria</taxon>
        <taxon>Bacillati</taxon>
        <taxon>Bacillota</taxon>
        <taxon>Bacilli</taxon>
        <taxon>Bacillales</taxon>
        <taxon>Thermoactinomycetaceae</taxon>
        <taxon>Polycladomyces</taxon>
    </lineage>
</organism>
<gene>
    <name evidence="2" type="ORF">JQC72_04180</name>
</gene>
<dbReference type="EMBL" id="JAFHAP010000004">
    <property type="protein sequence ID" value="MBN2908718.1"/>
    <property type="molecule type" value="Genomic_DNA"/>
</dbReference>
<dbReference type="InterPro" id="IPR032830">
    <property type="entry name" value="XPB/Ssl2_N"/>
</dbReference>
<keyword evidence="3" id="KW-1185">Reference proteome</keyword>